<gene>
    <name evidence="2" type="ORF">SI859A1_03703</name>
</gene>
<feature type="region of interest" description="Disordered" evidence="1">
    <location>
        <begin position="133"/>
        <end position="166"/>
    </location>
</feature>
<evidence type="ECO:0000256" key="1">
    <source>
        <dbReference type="SAM" id="MobiDB-lite"/>
    </source>
</evidence>
<evidence type="ECO:0000313" key="2">
    <source>
        <dbReference type="EMBL" id="EAS48263.1"/>
    </source>
</evidence>
<feature type="compositionally biased region" description="Low complexity" evidence="1">
    <location>
        <begin position="155"/>
        <end position="166"/>
    </location>
</feature>
<evidence type="ECO:0000313" key="3">
    <source>
        <dbReference type="Proteomes" id="UP000000321"/>
    </source>
</evidence>
<dbReference type="HOGENOM" id="CLU_1598014_0_0_5"/>
<sequence>DGDAAQHEGEGPRQVEPDAVLAGEDGEEIAEADEVRRHAAGQREIVEGQAEQPQRRDRIEHDEEDHHRRQQREDQRGAVVEQAGKGPPTLLDGGHYRASILELDGRTRKGSASGRSVDLLTARSSRSCRTALLSPCRNRRGSAAGRRRCSPSPPGRRSTGRRAPTS</sequence>
<feature type="compositionally biased region" description="Basic and acidic residues" evidence="1">
    <location>
        <begin position="53"/>
        <end position="76"/>
    </location>
</feature>
<reference evidence="2 3" key="1">
    <citation type="journal article" date="2008" name="Appl. Environ. Microbiol.">
        <title>Genomic insights into Mn(II) oxidation by the marine alphaproteobacterium Aurantimonas sp. strain SI85-9A1.</title>
        <authorList>
            <person name="Dick G.J."/>
            <person name="Podell S."/>
            <person name="Johnson H.A."/>
            <person name="Rivera-Espinoza Y."/>
            <person name="Bernier-Latmani R."/>
            <person name="McCarthy J.K."/>
            <person name="Torpey J.W."/>
            <person name="Clement B.G."/>
            <person name="Gaasterland T."/>
            <person name="Tebo B.M."/>
        </authorList>
    </citation>
    <scope>NUCLEOTIDE SEQUENCE [LARGE SCALE GENOMIC DNA]</scope>
    <source>
        <strain evidence="2 3">SI85-9A1</strain>
    </source>
</reference>
<feature type="compositionally biased region" description="Basic and acidic residues" evidence="1">
    <location>
        <begin position="1"/>
        <end position="16"/>
    </location>
</feature>
<keyword evidence="3" id="KW-1185">Reference proteome</keyword>
<proteinExistence type="predicted"/>
<dbReference type="EMBL" id="AAPJ01000031">
    <property type="protein sequence ID" value="EAS48263.1"/>
    <property type="molecule type" value="Genomic_DNA"/>
</dbReference>
<organism evidence="2 3">
    <name type="scientific">Aurantimonas manganoxydans (strain ATCC BAA-1229 / DSM 21871 / SI85-9A1)</name>
    <dbReference type="NCBI Taxonomy" id="287752"/>
    <lineage>
        <taxon>Bacteria</taxon>
        <taxon>Pseudomonadati</taxon>
        <taxon>Pseudomonadota</taxon>
        <taxon>Alphaproteobacteria</taxon>
        <taxon>Hyphomicrobiales</taxon>
        <taxon>Aurantimonadaceae</taxon>
        <taxon>Aurantimonas</taxon>
    </lineage>
</organism>
<dbReference type="Proteomes" id="UP000000321">
    <property type="component" value="Unassembled WGS sequence"/>
</dbReference>
<feature type="region of interest" description="Disordered" evidence="1">
    <location>
        <begin position="1"/>
        <end position="95"/>
    </location>
</feature>
<accession>Q1YDD1</accession>
<comment type="caution">
    <text evidence="2">The sequence shown here is derived from an EMBL/GenBank/DDBJ whole genome shotgun (WGS) entry which is preliminary data.</text>
</comment>
<dbReference type="AlphaFoldDB" id="Q1YDD1"/>
<feature type="compositionally biased region" description="Basic residues" evidence="1">
    <location>
        <begin position="137"/>
        <end position="149"/>
    </location>
</feature>
<protein>
    <submittedName>
        <fullName evidence="2">Uncharacterized protein</fullName>
    </submittedName>
</protein>
<name>Q1YDD1_AURMS</name>
<feature type="non-terminal residue" evidence="2">
    <location>
        <position position="1"/>
    </location>
</feature>